<dbReference type="Gene3D" id="3.90.180.10">
    <property type="entry name" value="Medium-chain alcohol dehydrogenases, catalytic domain"/>
    <property type="match status" value="2"/>
</dbReference>
<organism evidence="4 5">
    <name type="scientific">Mucuna pruriens</name>
    <name type="common">Velvet bean</name>
    <name type="synonym">Dolichos pruriens</name>
    <dbReference type="NCBI Taxonomy" id="157652"/>
    <lineage>
        <taxon>Eukaryota</taxon>
        <taxon>Viridiplantae</taxon>
        <taxon>Streptophyta</taxon>
        <taxon>Embryophyta</taxon>
        <taxon>Tracheophyta</taxon>
        <taxon>Spermatophyta</taxon>
        <taxon>Magnoliopsida</taxon>
        <taxon>eudicotyledons</taxon>
        <taxon>Gunneridae</taxon>
        <taxon>Pentapetalae</taxon>
        <taxon>rosids</taxon>
        <taxon>fabids</taxon>
        <taxon>Fabales</taxon>
        <taxon>Fabaceae</taxon>
        <taxon>Papilionoideae</taxon>
        <taxon>50 kb inversion clade</taxon>
        <taxon>NPAAA clade</taxon>
        <taxon>indigoferoid/millettioid clade</taxon>
        <taxon>Phaseoleae</taxon>
        <taxon>Mucuna</taxon>
    </lineage>
</organism>
<evidence type="ECO:0000313" key="5">
    <source>
        <dbReference type="Proteomes" id="UP000257109"/>
    </source>
</evidence>
<name>A0A371G2B0_MUCPR</name>
<dbReference type="InterPro" id="IPR020843">
    <property type="entry name" value="ER"/>
</dbReference>
<comment type="similarity">
    <text evidence="1">Belongs to the zinc-containing alcohol dehydrogenase family. Quinone oxidoreductase subfamily.</text>
</comment>
<dbReference type="InterPro" id="IPR011032">
    <property type="entry name" value="GroES-like_sf"/>
</dbReference>
<gene>
    <name evidence="4" type="primary">EO</name>
    <name evidence="4" type="ORF">CR513_34220</name>
</gene>
<dbReference type="EMBL" id="QJKJ01006974">
    <property type="protein sequence ID" value="RDX84689.1"/>
    <property type="molecule type" value="Genomic_DNA"/>
</dbReference>
<accession>A0A371G2B0</accession>
<dbReference type="InterPro" id="IPR044626">
    <property type="entry name" value="AOR-like"/>
</dbReference>
<sequence>FNSEISYLSSFPFIFPSKHPFARNLLFFTIMANTPSISIPSHIKAWVYSEYGNIEEVLKFDPRVPTPHLKEDQVLIKVVAAAINPVDYKRALGHFKDIDSSLPTAPGYDVAGVVVRVGNQVKKFEVGDEVYGDINEITLDHPKTIGSLAEYTAVEEKVLAHKPSKLSFVEAASLPLAIITAYQGLETVEFSAGKSILVLGGAGGVGSLVIQIITSYEEAGTEYFILWKKLTIAKHVFGASKIAATASTTKLELLRNLGADLPIDYTKENFEDLPHKFDVVYDAVGQSERALKAVKEGGKVVTILPPGTPPAIPFLLTSDGALLEKLRPYLESGKVKPILDPKSPFPFSHTVEAFSYLKTNRATGKVVIHPIP</sequence>
<dbReference type="PANTHER" id="PTHR44573:SF5">
    <property type="entry name" value="2-METHYLENE-FURAN-3-ONE REDUCTASE-RELATED"/>
    <property type="match status" value="1"/>
</dbReference>
<reference evidence="4" key="1">
    <citation type="submission" date="2018-05" db="EMBL/GenBank/DDBJ databases">
        <title>Draft genome of Mucuna pruriens seed.</title>
        <authorList>
            <person name="Nnadi N.E."/>
            <person name="Vos R."/>
            <person name="Hasami M.H."/>
            <person name="Devisetty U.K."/>
            <person name="Aguiy J.C."/>
        </authorList>
    </citation>
    <scope>NUCLEOTIDE SEQUENCE [LARGE SCALE GENOMIC DNA]</scope>
    <source>
        <strain evidence="4">JCA_2017</strain>
    </source>
</reference>
<feature type="non-terminal residue" evidence="4">
    <location>
        <position position="1"/>
    </location>
</feature>
<dbReference type="PANTHER" id="PTHR44573">
    <property type="entry name" value="NADPH-DEPENDENT ALKENAL/ONE OXIDOREDUCTASE, CHLOROPLASTIC"/>
    <property type="match status" value="1"/>
</dbReference>
<dbReference type="InterPro" id="IPR036291">
    <property type="entry name" value="NAD(P)-bd_dom_sf"/>
</dbReference>
<dbReference type="SMART" id="SM00829">
    <property type="entry name" value="PKS_ER"/>
    <property type="match status" value="1"/>
</dbReference>
<dbReference type="Proteomes" id="UP000257109">
    <property type="component" value="Unassembled WGS sequence"/>
</dbReference>
<dbReference type="InterPro" id="IPR013154">
    <property type="entry name" value="ADH-like_N"/>
</dbReference>
<dbReference type="SUPFAM" id="SSF51735">
    <property type="entry name" value="NAD(P)-binding Rossmann-fold domains"/>
    <property type="match status" value="1"/>
</dbReference>
<protein>
    <submittedName>
        <fullName evidence="4">2-methylene-furan-3-one reductase</fullName>
    </submittedName>
</protein>
<feature type="domain" description="Enoyl reductase (ER)" evidence="3">
    <location>
        <begin position="52"/>
        <end position="368"/>
    </location>
</feature>
<evidence type="ECO:0000259" key="3">
    <source>
        <dbReference type="SMART" id="SM00829"/>
    </source>
</evidence>
<evidence type="ECO:0000256" key="1">
    <source>
        <dbReference type="ARBA" id="ARBA00010371"/>
    </source>
</evidence>
<dbReference type="Gene3D" id="3.40.50.720">
    <property type="entry name" value="NAD(P)-binding Rossmann-like Domain"/>
    <property type="match status" value="1"/>
</dbReference>
<evidence type="ECO:0000256" key="2">
    <source>
        <dbReference type="ARBA" id="ARBA00023002"/>
    </source>
</evidence>
<dbReference type="STRING" id="157652.A0A371G2B0"/>
<dbReference type="GO" id="GO:0016628">
    <property type="term" value="F:oxidoreductase activity, acting on the CH-CH group of donors, NAD or NADP as acceptor"/>
    <property type="evidence" value="ECO:0007669"/>
    <property type="project" value="InterPro"/>
</dbReference>
<dbReference type="SUPFAM" id="SSF50129">
    <property type="entry name" value="GroES-like"/>
    <property type="match status" value="1"/>
</dbReference>
<keyword evidence="5" id="KW-1185">Reference proteome</keyword>
<proteinExistence type="inferred from homology"/>
<dbReference type="AlphaFoldDB" id="A0A371G2B0"/>
<comment type="caution">
    <text evidence="4">The sequence shown here is derived from an EMBL/GenBank/DDBJ whole genome shotgun (WGS) entry which is preliminary data.</text>
</comment>
<dbReference type="Pfam" id="PF13602">
    <property type="entry name" value="ADH_zinc_N_2"/>
    <property type="match status" value="1"/>
</dbReference>
<keyword evidence="2" id="KW-0560">Oxidoreductase</keyword>
<dbReference type="Pfam" id="PF08240">
    <property type="entry name" value="ADH_N"/>
    <property type="match status" value="1"/>
</dbReference>
<evidence type="ECO:0000313" key="4">
    <source>
        <dbReference type="EMBL" id="RDX84689.1"/>
    </source>
</evidence>
<dbReference type="CDD" id="cd05289">
    <property type="entry name" value="MDR_like_2"/>
    <property type="match status" value="1"/>
</dbReference>
<dbReference type="OrthoDB" id="48317at2759"/>